<evidence type="ECO:0000313" key="2">
    <source>
        <dbReference type="Proteomes" id="UP000648908"/>
    </source>
</evidence>
<keyword evidence="2" id="KW-1185">Reference proteome</keyword>
<reference evidence="1" key="1">
    <citation type="submission" date="2021-01" db="EMBL/GenBank/DDBJ databases">
        <title>Tabrizicola alba sp. nov. a motile alkaliphilic bacterium isolated from a soda lake.</title>
        <authorList>
            <person name="Szuroczki S."/>
            <person name="Abbaszade G."/>
            <person name="Schumann P."/>
            <person name="Toth E."/>
        </authorList>
    </citation>
    <scope>NUCLEOTIDE SEQUENCE</scope>
    <source>
        <strain evidence="1">DMG-N-6</strain>
    </source>
</reference>
<dbReference type="RefSeq" id="WP_202688150.1">
    <property type="nucleotide sequence ID" value="NZ_JAESVN010000003.1"/>
</dbReference>
<name>A0A8K0VBP1_9RHOB</name>
<dbReference type="Proteomes" id="UP000648908">
    <property type="component" value="Unassembled WGS sequence"/>
</dbReference>
<dbReference type="AlphaFoldDB" id="A0A8K0VBP1"/>
<dbReference type="EMBL" id="JAESVN010000003">
    <property type="protein sequence ID" value="MBL4917293.1"/>
    <property type="molecule type" value="Genomic_DNA"/>
</dbReference>
<proteinExistence type="predicted"/>
<protein>
    <submittedName>
        <fullName evidence="1">Uncharacterized protein</fullName>
    </submittedName>
</protein>
<sequence length="200" mass="21947">MQTEKRHPIAHALHIIGTGRTTLNNYIYGPGAILSAIFGEAGESLEDHIGPNRAPVCENQRWLRRFLTDEAVVVLSIGFRLIRYGVKAEEAFRLGFRFAFGTDAPEGHPVRWSPLYPEGETILIINSPSPITEDAEGRTAFAFVGDRYHGSMAEAARLAGHEEDGEPLVVLNLSHLCRSIAIWLGEDPATFMRPAAQAAA</sequence>
<gene>
    <name evidence="1" type="ORF">JL811_08655</name>
</gene>
<comment type="caution">
    <text evidence="1">The sequence shown here is derived from an EMBL/GenBank/DDBJ whole genome shotgun (WGS) entry which is preliminary data.</text>
</comment>
<accession>A0A8K0VBP1</accession>
<evidence type="ECO:0000313" key="1">
    <source>
        <dbReference type="EMBL" id="MBL4917293.1"/>
    </source>
</evidence>
<organism evidence="1 2">
    <name type="scientific">Szabonella alba</name>
    <dbReference type="NCBI Taxonomy" id="2804194"/>
    <lineage>
        <taxon>Bacteria</taxon>
        <taxon>Pseudomonadati</taxon>
        <taxon>Pseudomonadota</taxon>
        <taxon>Alphaproteobacteria</taxon>
        <taxon>Rhodobacterales</taxon>
        <taxon>Paracoccaceae</taxon>
        <taxon>Szabonella</taxon>
    </lineage>
</organism>